<dbReference type="Pfam" id="PF07586">
    <property type="entry name" value="HXXSHH"/>
    <property type="match status" value="1"/>
</dbReference>
<evidence type="ECO:0008006" key="2">
    <source>
        <dbReference type="Google" id="ProtNLM"/>
    </source>
</evidence>
<evidence type="ECO:0000313" key="1">
    <source>
        <dbReference type="EMBL" id="SUZ57073.1"/>
    </source>
</evidence>
<gene>
    <name evidence="1" type="ORF">METZ01_LOCUS9927</name>
</gene>
<dbReference type="AlphaFoldDB" id="A0A381NUB4"/>
<sequence length="474" mass="52693">MHFITGKHIERRTFLRGMGASVALPFLDAMVPAGRLANSGRAFLAADKMPLICIEEVHGLAGNNDWGATQLLYAPATVGRDFELIADHPAKSLEPWQDYLTLISNTDVRMAEPLSAPEVGGDHFRSSAVFLTQSHPKQTQGSDLWVGTPSLDQIYAKRFGQDTPLPSMQFCIENLDQSGGCTYNYSCAYTDTISWSSPSEPMPMIRDPRVAFDMLFGAGASPEERAERRADRASILDWIADEVSALRRDLGSVDRQRMDQYLDNVREIERRIEMVEIRNSSGDERALPEAPAGVPDTFKEHMEMMFDLQVLALETEMTRVMSFKIGRDAQNRVFPDSDSARPFHPASHHGGREEAILEFNKINQYRMATLAYFLEKMQNSVVGDSNLLEKSMIIWGSPMADANIHNHRRCPLILMGHANGQLAGNVHLQAADDTPMANVMLTLLHMLGHDEMESFGDSDGVFSLATPPVSATSF</sequence>
<dbReference type="EMBL" id="UINC01000541">
    <property type="protein sequence ID" value="SUZ57073.1"/>
    <property type="molecule type" value="Genomic_DNA"/>
</dbReference>
<protein>
    <recommendedName>
        <fullName evidence="2">DUF1552 domain-containing protein</fullName>
    </recommendedName>
</protein>
<reference evidence="1" key="1">
    <citation type="submission" date="2018-05" db="EMBL/GenBank/DDBJ databases">
        <authorList>
            <person name="Lanie J.A."/>
            <person name="Ng W.-L."/>
            <person name="Kazmierczak K.M."/>
            <person name="Andrzejewski T.M."/>
            <person name="Davidsen T.M."/>
            <person name="Wayne K.J."/>
            <person name="Tettelin H."/>
            <person name="Glass J.I."/>
            <person name="Rusch D."/>
            <person name="Podicherti R."/>
            <person name="Tsui H.-C.T."/>
            <person name="Winkler M.E."/>
        </authorList>
    </citation>
    <scope>NUCLEOTIDE SEQUENCE</scope>
</reference>
<dbReference type="InterPro" id="IPR011447">
    <property type="entry name" value="DUF1552"/>
</dbReference>
<accession>A0A381NUB4</accession>
<proteinExistence type="predicted"/>
<name>A0A381NUB4_9ZZZZ</name>
<organism evidence="1">
    <name type="scientific">marine metagenome</name>
    <dbReference type="NCBI Taxonomy" id="408172"/>
    <lineage>
        <taxon>unclassified sequences</taxon>
        <taxon>metagenomes</taxon>
        <taxon>ecological metagenomes</taxon>
    </lineage>
</organism>